<dbReference type="Pfam" id="PF08980">
    <property type="entry name" value="DUF1883"/>
    <property type="match status" value="1"/>
</dbReference>
<name>A0A4R2PEI7_RHOSA</name>
<dbReference type="SUPFAM" id="SSF141099">
    <property type="entry name" value="Atu1913-like"/>
    <property type="match status" value="1"/>
</dbReference>
<gene>
    <name evidence="2" type="ORF">EV659_107160</name>
</gene>
<accession>A0A4R2PEI7</accession>
<dbReference type="InParanoid" id="A0A4R2PEI7"/>
<feature type="domain" description="DUF1883" evidence="1">
    <location>
        <begin position="1"/>
        <end position="46"/>
    </location>
</feature>
<dbReference type="AlphaFoldDB" id="A0A4R2PEI7"/>
<dbReference type="Gene3D" id="4.10.1210.10">
    <property type="entry name" value="Atu1913-like"/>
    <property type="match status" value="1"/>
</dbReference>
<dbReference type="Proteomes" id="UP000295399">
    <property type="component" value="Unassembled WGS sequence"/>
</dbReference>
<protein>
    <submittedName>
        <fullName evidence="2">Uncharacterized protein DUF1883</fullName>
    </submittedName>
</protein>
<dbReference type="EMBL" id="SLXO01000007">
    <property type="protein sequence ID" value="TCP33547.1"/>
    <property type="molecule type" value="Genomic_DNA"/>
</dbReference>
<evidence type="ECO:0000313" key="2">
    <source>
        <dbReference type="EMBL" id="TCP33547.1"/>
    </source>
</evidence>
<reference evidence="2 3" key="1">
    <citation type="submission" date="2019-03" db="EMBL/GenBank/DDBJ databases">
        <title>Genomic Encyclopedia of Type Strains, Phase IV (KMG-IV): sequencing the most valuable type-strain genomes for metagenomic binning, comparative biology and taxonomic classification.</title>
        <authorList>
            <person name="Goeker M."/>
        </authorList>
    </citation>
    <scope>NUCLEOTIDE SEQUENCE [LARGE SCALE GENOMIC DNA]</scope>
    <source>
        <strain evidence="2 3">DSM 2132</strain>
    </source>
</reference>
<sequence length="65" mass="7411">MDEFNYNLYKRGLGYEFLGGFTCFFPATVTVPRAGRWHAMVAYEGDPPGLDYRFKVRRVAGLQSA</sequence>
<organism evidence="2 3">
    <name type="scientific">Rhodothalassium salexigens DSM 2132</name>
    <dbReference type="NCBI Taxonomy" id="1188247"/>
    <lineage>
        <taxon>Bacteria</taxon>
        <taxon>Pseudomonadati</taxon>
        <taxon>Pseudomonadota</taxon>
        <taxon>Alphaproteobacteria</taxon>
        <taxon>Rhodothalassiales</taxon>
        <taxon>Rhodothalassiaceae</taxon>
        <taxon>Rhodothalassium</taxon>
    </lineage>
</organism>
<keyword evidence="3" id="KW-1185">Reference proteome</keyword>
<evidence type="ECO:0000259" key="1">
    <source>
        <dbReference type="Pfam" id="PF08980"/>
    </source>
</evidence>
<dbReference type="InterPro" id="IPR015073">
    <property type="entry name" value="DUF1883"/>
</dbReference>
<comment type="caution">
    <text evidence="2">The sequence shown here is derived from an EMBL/GenBank/DDBJ whole genome shotgun (WGS) entry which is preliminary data.</text>
</comment>
<evidence type="ECO:0000313" key="3">
    <source>
        <dbReference type="Proteomes" id="UP000295399"/>
    </source>
</evidence>
<proteinExistence type="predicted"/>
<dbReference type="InterPro" id="IPR036488">
    <property type="entry name" value="DUF1883-like_sf"/>
</dbReference>